<dbReference type="Proteomes" id="UP000499080">
    <property type="component" value="Unassembled WGS sequence"/>
</dbReference>
<dbReference type="GO" id="GO:0003677">
    <property type="term" value="F:DNA binding"/>
    <property type="evidence" value="ECO:0007669"/>
    <property type="project" value="InterPro"/>
</dbReference>
<keyword evidence="1" id="KW-0539">Nucleus</keyword>
<keyword evidence="5" id="KW-1185">Reference proteome</keyword>
<dbReference type="AlphaFoldDB" id="A0A4Y2Q6Y3"/>
<dbReference type="EMBL" id="BGPR01013011">
    <property type="protein sequence ID" value="GBN58853.1"/>
    <property type="molecule type" value="Genomic_DNA"/>
</dbReference>
<protein>
    <recommendedName>
        <fullName evidence="3">BESS domain-containing protein</fullName>
    </recommendedName>
</protein>
<evidence type="ECO:0000259" key="3">
    <source>
        <dbReference type="PROSITE" id="PS51031"/>
    </source>
</evidence>
<name>A0A4Y2Q6Y3_ARAVE</name>
<feature type="domain" description="BESS" evidence="3">
    <location>
        <begin position="167"/>
        <end position="206"/>
    </location>
</feature>
<feature type="compositionally biased region" description="Polar residues" evidence="2">
    <location>
        <begin position="19"/>
        <end position="28"/>
    </location>
</feature>
<evidence type="ECO:0000256" key="1">
    <source>
        <dbReference type="PROSITE-ProRule" id="PRU00371"/>
    </source>
</evidence>
<evidence type="ECO:0000256" key="2">
    <source>
        <dbReference type="SAM" id="MobiDB-lite"/>
    </source>
</evidence>
<dbReference type="Pfam" id="PF02944">
    <property type="entry name" value="BESS"/>
    <property type="match status" value="1"/>
</dbReference>
<proteinExistence type="predicted"/>
<dbReference type="OrthoDB" id="6437836at2759"/>
<reference evidence="4 5" key="1">
    <citation type="journal article" date="2019" name="Sci. Rep.">
        <title>Orb-weaving spider Araneus ventricosus genome elucidates the spidroin gene catalogue.</title>
        <authorList>
            <person name="Kono N."/>
            <person name="Nakamura H."/>
            <person name="Ohtoshi R."/>
            <person name="Moran D.A.P."/>
            <person name="Shinohara A."/>
            <person name="Yoshida Y."/>
            <person name="Fujiwara M."/>
            <person name="Mori M."/>
            <person name="Tomita M."/>
            <person name="Arakawa K."/>
        </authorList>
    </citation>
    <scope>NUCLEOTIDE SEQUENCE [LARGE SCALE GENOMIC DNA]</scope>
</reference>
<dbReference type="GO" id="GO:0005634">
    <property type="term" value="C:nucleus"/>
    <property type="evidence" value="ECO:0007669"/>
    <property type="project" value="UniProtKB-SubCell"/>
</dbReference>
<evidence type="ECO:0000313" key="5">
    <source>
        <dbReference type="Proteomes" id="UP000499080"/>
    </source>
</evidence>
<dbReference type="PROSITE" id="PS51031">
    <property type="entry name" value="BESS"/>
    <property type="match status" value="1"/>
</dbReference>
<organism evidence="4 5">
    <name type="scientific">Araneus ventricosus</name>
    <name type="common">Orbweaver spider</name>
    <name type="synonym">Epeira ventricosa</name>
    <dbReference type="NCBI Taxonomy" id="182803"/>
    <lineage>
        <taxon>Eukaryota</taxon>
        <taxon>Metazoa</taxon>
        <taxon>Ecdysozoa</taxon>
        <taxon>Arthropoda</taxon>
        <taxon>Chelicerata</taxon>
        <taxon>Arachnida</taxon>
        <taxon>Araneae</taxon>
        <taxon>Araneomorphae</taxon>
        <taxon>Entelegynae</taxon>
        <taxon>Araneoidea</taxon>
        <taxon>Araneidae</taxon>
        <taxon>Araneus</taxon>
    </lineage>
</organism>
<dbReference type="InterPro" id="IPR004210">
    <property type="entry name" value="BESS_motif"/>
</dbReference>
<sequence length="235" mass="26131">MATDSDSTLVDSGDENESMLASVNQQPQSPVPKESFNPFLLVPTTSMFGGVSSKEGDLENKVTEDSKKLSCHSFKPVTPKEDVPLRGQFLRDTVAFRKTSNSLVPDVKVCGDIDANVPSTFIDVPEEATKPPPKKDPRNNNHLVGKKIIEVLERNMTGRQEIAKNNQNADRLYLLSLLPTLKSIQPHLILKAKMEILAVLDQFPKINDSNNNNEPQTIEILYLSQSENDLTENIF</sequence>
<comment type="caution">
    <text evidence="4">The sequence shown here is derived from an EMBL/GenBank/DDBJ whole genome shotgun (WGS) entry which is preliminary data.</text>
</comment>
<evidence type="ECO:0000313" key="4">
    <source>
        <dbReference type="EMBL" id="GBN58853.1"/>
    </source>
</evidence>
<gene>
    <name evidence="4" type="ORF">AVEN_64692_1</name>
</gene>
<feature type="region of interest" description="Disordered" evidence="2">
    <location>
        <begin position="1"/>
        <end position="38"/>
    </location>
</feature>
<comment type="subcellular location">
    <subcellularLocation>
        <location evidence="1">Nucleus</location>
    </subcellularLocation>
</comment>
<accession>A0A4Y2Q6Y3</accession>
<feature type="compositionally biased region" description="Polar residues" evidence="2">
    <location>
        <begin position="1"/>
        <end position="10"/>
    </location>
</feature>